<protein>
    <submittedName>
        <fullName evidence="2">Uncharacterized protein</fullName>
    </submittedName>
</protein>
<evidence type="ECO:0000313" key="3">
    <source>
        <dbReference type="Proteomes" id="UP001189624"/>
    </source>
</evidence>
<evidence type="ECO:0000313" key="2">
    <source>
        <dbReference type="EMBL" id="CAJ1978661.1"/>
    </source>
</evidence>
<keyword evidence="3" id="KW-1185">Reference proteome</keyword>
<dbReference type="AlphaFoldDB" id="A0AA87B8F7"/>
<organism evidence="2 3">
    <name type="scientific">Sphenostylis stenocarpa</name>
    <dbReference type="NCBI Taxonomy" id="92480"/>
    <lineage>
        <taxon>Eukaryota</taxon>
        <taxon>Viridiplantae</taxon>
        <taxon>Streptophyta</taxon>
        <taxon>Embryophyta</taxon>
        <taxon>Tracheophyta</taxon>
        <taxon>Spermatophyta</taxon>
        <taxon>Magnoliopsida</taxon>
        <taxon>eudicotyledons</taxon>
        <taxon>Gunneridae</taxon>
        <taxon>Pentapetalae</taxon>
        <taxon>rosids</taxon>
        <taxon>fabids</taxon>
        <taxon>Fabales</taxon>
        <taxon>Fabaceae</taxon>
        <taxon>Papilionoideae</taxon>
        <taxon>50 kb inversion clade</taxon>
        <taxon>NPAAA clade</taxon>
        <taxon>indigoferoid/millettioid clade</taxon>
        <taxon>Phaseoleae</taxon>
        <taxon>Sphenostylis</taxon>
    </lineage>
</organism>
<dbReference type="Proteomes" id="UP001189624">
    <property type="component" value="Chromosome 11"/>
</dbReference>
<reference evidence="2" key="1">
    <citation type="submission" date="2023-10" db="EMBL/GenBank/DDBJ databases">
        <authorList>
            <person name="Domelevo Entfellner J.-B."/>
        </authorList>
    </citation>
    <scope>NUCLEOTIDE SEQUENCE</scope>
</reference>
<evidence type="ECO:0000256" key="1">
    <source>
        <dbReference type="SAM" id="MobiDB-lite"/>
    </source>
</evidence>
<proteinExistence type="predicted"/>
<gene>
    <name evidence="2" type="ORF">AYBTSS11_LOCUS30858</name>
</gene>
<name>A0AA87B8F7_9FABA</name>
<dbReference type="Gramene" id="rna-AYBTSS11_LOCUS30858">
    <property type="protein sequence ID" value="CAJ1978661.1"/>
    <property type="gene ID" value="gene-AYBTSS11_LOCUS30858"/>
</dbReference>
<feature type="region of interest" description="Disordered" evidence="1">
    <location>
        <begin position="1"/>
        <end position="56"/>
    </location>
</feature>
<accession>A0AA87B8F7</accession>
<sequence length="162" mass="17980">MDLLWNAYSNASDDEEEQPKRQRLSLSSTDPPKRHLPSPSPSLFDLQSQPPIPGSYISKRQRALMGSTPAPLPDPVPVPSPFTLSVIGARFWWSLEESSAEQRQGLAFAGRMNEQPTDNTVFCPIIEIAAAKIMNGLKRDATPVPGSKTILPYAVEAWQWCY</sequence>
<dbReference type="EMBL" id="OY731408">
    <property type="protein sequence ID" value="CAJ1978661.1"/>
    <property type="molecule type" value="Genomic_DNA"/>
</dbReference>